<organism evidence="2">
    <name type="scientific">Aspergillus niger</name>
    <dbReference type="NCBI Taxonomy" id="5061"/>
    <lineage>
        <taxon>Eukaryota</taxon>
        <taxon>Fungi</taxon>
        <taxon>Dikarya</taxon>
        <taxon>Ascomycota</taxon>
        <taxon>Pezizomycotina</taxon>
        <taxon>Eurotiomycetes</taxon>
        <taxon>Eurotiomycetidae</taxon>
        <taxon>Eurotiales</taxon>
        <taxon>Aspergillaceae</taxon>
        <taxon>Aspergillus</taxon>
        <taxon>Aspergillus subgen. Circumdati</taxon>
    </lineage>
</organism>
<gene>
    <name evidence="2" type="ORF">An09g06570</name>
</gene>
<feature type="region of interest" description="Disordered" evidence="1">
    <location>
        <begin position="1"/>
        <end position="22"/>
    </location>
</feature>
<dbReference type="GeneID" id="4984194"/>
<dbReference type="VEuPathDB" id="FungiDB:An09g06570"/>
<dbReference type="KEGG" id="ang:An09g06570"/>
<feature type="compositionally biased region" description="Basic and acidic residues" evidence="1">
    <location>
        <begin position="1"/>
        <end position="11"/>
    </location>
</feature>
<dbReference type="RefSeq" id="XP_059601476.1">
    <property type="nucleotide sequence ID" value="XM_059749904.1"/>
</dbReference>
<evidence type="ECO:0000256" key="1">
    <source>
        <dbReference type="SAM" id="MobiDB-lite"/>
    </source>
</evidence>
<proteinExistence type="predicted"/>
<name>A0AAJ8DZU1_ASPNG</name>
<reference evidence="2" key="1">
    <citation type="submission" date="2025-02" db="EMBL/GenBank/DDBJ databases">
        <authorList>
            <consortium name="NCBI Genome Project"/>
        </authorList>
    </citation>
    <scope>NUCLEOTIDE SEQUENCE</scope>
</reference>
<reference evidence="2" key="2">
    <citation type="submission" date="2025-08" db="UniProtKB">
        <authorList>
            <consortium name="RefSeq"/>
        </authorList>
    </citation>
    <scope>IDENTIFICATION</scope>
</reference>
<sequence length="209" mass="22530">MARHTSLESERPIMAQSARTSKRFSTVSEAPTVASSETTFAGLPAGDPRLADFHNLRDGLERLENKPLLKQRFVPTPEKTDNLSKLALGAKVERALGRRMTSQDAVMREPVLNEKAAVEAPRCIRYGSKTAIGRGSSIIANERPGLGGLNPPHADIMDGKWTSLPHCSTASSTQDPTAISFTDSNIATTAATHILSLIAVVQSIDEMRP</sequence>
<protein>
    <submittedName>
        <fullName evidence="2">Uncharacterized protein</fullName>
    </submittedName>
</protein>
<accession>A0AAJ8DZU1</accession>
<evidence type="ECO:0000313" key="2">
    <source>
        <dbReference type="RefSeq" id="XP_059601476.1"/>
    </source>
</evidence>
<dbReference type="AlphaFoldDB" id="A0AAJ8DZU1"/>